<evidence type="ECO:0000313" key="3">
    <source>
        <dbReference type="EMBL" id="KAH3794091.1"/>
    </source>
</evidence>
<dbReference type="Pfam" id="PF00781">
    <property type="entry name" value="DAGK_cat"/>
    <property type="match status" value="1"/>
</dbReference>
<feature type="domain" description="DAGKc" evidence="2">
    <location>
        <begin position="30"/>
        <end position="68"/>
    </location>
</feature>
<reference evidence="3" key="1">
    <citation type="journal article" date="2019" name="bioRxiv">
        <title>The Genome of the Zebra Mussel, Dreissena polymorpha: A Resource for Invasive Species Research.</title>
        <authorList>
            <person name="McCartney M.A."/>
            <person name="Auch B."/>
            <person name="Kono T."/>
            <person name="Mallez S."/>
            <person name="Zhang Y."/>
            <person name="Obille A."/>
            <person name="Becker A."/>
            <person name="Abrahante J.E."/>
            <person name="Garbe J."/>
            <person name="Badalamenti J.P."/>
            <person name="Herman A."/>
            <person name="Mangelson H."/>
            <person name="Liachko I."/>
            <person name="Sullivan S."/>
            <person name="Sone E.D."/>
            <person name="Koren S."/>
            <person name="Silverstein K.A.T."/>
            <person name="Beckman K.B."/>
            <person name="Gohl D.M."/>
        </authorList>
    </citation>
    <scope>NUCLEOTIDE SEQUENCE</scope>
    <source>
        <strain evidence="3">Duluth1</strain>
        <tissue evidence="3">Whole animal</tissue>
    </source>
</reference>
<dbReference type="PANTHER" id="PTHR11255:SF54">
    <property type="entry name" value="DIACYLGLYCEROL KINASE THETA"/>
    <property type="match status" value="1"/>
</dbReference>
<dbReference type="GO" id="GO:0007165">
    <property type="term" value="P:signal transduction"/>
    <property type="evidence" value="ECO:0007669"/>
    <property type="project" value="InterPro"/>
</dbReference>
<evidence type="ECO:0000313" key="4">
    <source>
        <dbReference type="EMBL" id="KAH3794092.1"/>
    </source>
</evidence>
<accession>A0A9D4IZH0</accession>
<evidence type="ECO:0000313" key="5">
    <source>
        <dbReference type="Proteomes" id="UP000828390"/>
    </source>
</evidence>
<evidence type="ECO:0000259" key="2">
    <source>
        <dbReference type="PROSITE" id="PS50146"/>
    </source>
</evidence>
<sequence>MYSLRCLCIFPVSRVYSSLYVLGNVPYYKILACGGDGTVGWVLSCLDSVGQDAICQSPPLSILPLGTGMYKIWILCLLSVKP</sequence>
<dbReference type="PANTHER" id="PTHR11255">
    <property type="entry name" value="DIACYLGLYCEROL KINASE"/>
    <property type="match status" value="1"/>
</dbReference>
<comment type="caution">
    <text evidence="3">The sequence shown here is derived from an EMBL/GenBank/DDBJ whole genome shotgun (WGS) entry which is preliminary data.</text>
</comment>
<protein>
    <recommendedName>
        <fullName evidence="2">DAGKc domain-containing protein</fullName>
    </recommendedName>
</protein>
<dbReference type="EMBL" id="JAIWYP010000007">
    <property type="protein sequence ID" value="KAH3794092.1"/>
    <property type="molecule type" value="Genomic_DNA"/>
</dbReference>
<dbReference type="GO" id="GO:0004143">
    <property type="term" value="F:ATP-dependent diacylglycerol kinase activity"/>
    <property type="evidence" value="ECO:0007669"/>
    <property type="project" value="InterPro"/>
</dbReference>
<proteinExistence type="predicted"/>
<name>A0A9D4IZH0_DREPO</name>
<evidence type="ECO:0000256" key="1">
    <source>
        <dbReference type="ARBA" id="ARBA00022771"/>
    </source>
</evidence>
<dbReference type="PROSITE" id="PS50146">
    <property type="entry name" value="DAGK"/>
    <property type="match status" value="1"/>
</dbReference>
<dbReference type="GO" id="GO:0008270">
    <property type="term" value="F:zinc ion binding"/>
    <property type="evidence" value="ECO:0007669"/>
    <property type="project" value="UniProtKB-KW"/>
</dbReference>
<dbReference type="Proteomes" id="UP000828390">
    <property type="component" value="Unassembled WGS sequence"/>
</dbReference>
<dbReference type="Gene3D" id="3.40.50.10330">
    <property type="entry name" value="Probable inorganic polyphosphate/atp-NAD kinase, domain 1"/>
    <property type="match status" value="1"/>
</dbReference>
<dbReference type="InterPro" id="IPR037607">
    <property type="entry name" value="DGK"/>
</dbReference>
<dbReference type="AlphaFoldDB" id="A0A9D4IZH0"/>
<reference evidence="3" key="2">
    <citation type="submission" date="2020-11" db="EMBL/GenBank/DDBJ databases">
        <authorList>
            <person name="McCartney M.A."/>
            <person name="Auch B."/>
            <person name="Kono T."/>
            <person name="Mallez S."/>
            <person name="Becker A."/>
            <person name="Gohl D.M."/>
            <person name="Silverstein K.A.T."/>
            <person name="Koren S."/>
            <person name="Bechman K.B."/>
            <person name="Herman A."/>
            <person name="Abrahante J.E."/>
            <person name="Garbe J."/>
        </authorList>
    </citation>
    <scope>NUCLEOTIDE SEQUENCE</scope>
    <source>
        <strain evidence="3">Duluth1</strain>
        <tissue evidence="3">Whole animal</tissue>
    </source>
</reference>
<dbReference type="GO" id="GO:0016020">
    <property type="term" value="C:membrane"/>
    <property type="evidence" value="ECO:0007669"/>
    <property type="project" value="UniProtKB-SubCell"/>
</dbReference>
<keyword evidence="5" id="KW-1185">Reference proteome</keyword>
<dbReference type="SUPFAM" id="SSF111331">
    <property type="entry name" value="NAD kinase/diacylglycerol kinase-like"/>
    <property type="match status" value="1"/>
</dbReference>
<dbReference type="InterPro" id="IPR001206">
    <property type="entry name" value="Diacylglycerol_kinase_cat_dom"/>
</dbReference>
<dbReference type="InterPro" id="IPR016064">
    <property type="entry name" value="NAD/diacylglycerol_kinase_sf"/>
</dbReference>
<dbReference type="InterPro" id="IPR017438">
    <property type="entry name" value="ATP-NAD_kinase_N"/>
</dbReference>
<keyword evidence="1" id="KW-0862">Zinc</keyword>
<organism evidence="3 5">
    <name type="scientific">Dreissena polymorpha</name>
    <name type="common">Zebra mussel</name>
    <name type="synonym">Mytilus polymorpha</name>
    <dbReference type="NCBI Taxonomy" id="45954"/>
    <lineage>
        <taxon>Eukaryota</taxon>
        <taxon>Metazoa</taxon>
        <taxon>Spiralia</taxon>
        <taxon>Lophotrochozoa</taxon>
        <taxon>Mollusca</taxon>
        <taxon>Bivalvia</taxon>
        <taxon>Autobranchia</taxon>
        <taxon>Heteroconchia</taxon>
        <taxon>Euheterodonta</taxon>
        <taxon>Imparidentia</taxon>
        <taxon>Neoheterodontei</taxon>
        <taxon>Myida</taxon>
        <taxon>Dreissenoidea</taxon>
        <taxon>Dreissenidae</taxon>
        <taxon>Dreissena</taxon>
    </lineage>
</organism>
<gene>
    <name evidence="3" type="ORF">DPMN_147622</name>
    <name evidence="4" type="ORF">DPMN_147623</name>
</gene>
<dbReference type="EMBL" id="JAIWYP010000007">
    <property type="protein sequence ID" value="KAH3794091.1"/>
    <property type="molecule type" value="Genomic_DNA"/>
</dbReference>
<keyword evidence="1" id="KW-0863">Zinc-finger</keyword>
<keyword evidence="1" id="KW-0479">Metal-binding</keyword>